<dbReference type="InterPro" id="IPR025155">
    <property type="entry name" value="WxxW_domain"/>
</dbReference>
<evidence type="ECO:0000256" key="1">
    <source>
        <dbReference type="ARBA" id="ARBA00004613"/>
    </source>
</evidence>
<feature type="domain" description="WxxW" evidence="6">
    <location>
        <begin position="33"/>
        <end position="127"/>
    </location>
</feature>
<feature type="non-terminal residue" evidence="7">
    <location>
        <position position="199"/>
    </location>
</feature>
<dbReference type="PANTHER" id="PTHR15031:SF6">
    <property type="entry name" value="CARTILAGE INTERMEDIATE LAYER PROTEIN 1-LIKE ISOFORM X1"/>
    <property type="match status" value="1"/>
</dbReference>
<dbReference type="Proteomes" id="UP000555649">
    <property type="component" value="Unassembled WGS sequence"/>
</dbReference>
<feature type="non-terminal residue" evidence="7">
    <location>
        <position position="1"/>
    </location>
</feature>
<evidence type="ECO:0000256" key="5">
    <source>
        <dbReference type="SAM" id="MobiDB-lite"/>
    </source>
</evidence>
<sequence length="199" mass="20577">PPASVPVSQLVVSVPAVSNSSSCCYPADCTCIWTGWIDVSYPDSSDRNSGDYETFENILKNNSSFVCAKAENISCRATRFPNIPIADLGQNVECSVDTGLVCNNSDQTVGGIIPMPICLNYEINICCIPDIPECITSTTASTTVSTATAPPLSTTSTVSPPPLSTTAPTPTPSEPPGSNATTMMPPGSTTSSTPGTTMA</sequence>
<dbReference type="AlphaFoldDB" id="A0A7L0H6M6"/>
<name>A0A7L0H6M6_HERCA</name>
<dbReference type="EMBL" id="VXAJ01001022">
    <property type="protein sequence ID" value="NXK14603.1"/>
    <property type="molecule type" value="Genomic_DNA"/>
</dbReference>
<keyword evidence="4" id="KW-0325">Glycoprotein</keyword>
<evidence type="ECO:0000313" key="8">
    <source>
        <dbReference type="Proteomes" id="UP000555649"/>
    </source>
</evidence>
<dbReference type="Pfam" id="PF13330">
    <property type="entry name" value="Mucin2_WxxW"/>
    <property type="match status" value="1"/>
</dbReference>
<comment type="subcellular location">
    <subcellularLocation>
        <location evidence="1">Secreted</location>
    </subcellularLocation>
</comment>
<evidence type="ECO:0000313" key="7">
    <source>
        <dbReference type="EMBL" id="NXK14603.1"/>
    </source>
</evidence>
<dbReference type="PANTHER" id="PTHR15031">
    <property type="entry name" value="CARTILAGE INTERMEDIATE LAYER PROTEIN CLIP"/>
    <property type="match status" value="1"/>
</dbReference>
<dbReference type="GO" id="GO:0005576">
    <property type="term" value="C:extracellular region"/>
    <property type="evidence" value="ECO:0007669"/>
    <property type="project" value="UniProtKB-SubCell"/>
</dbReference>
<gene>
    <name evidence="7" type="primary">Muc2_2</name>
    <name evidence="7" type="ORF">HERCAC_R15422</name>
</gene>
<evidence type="ECO:0000256" key="2">
    <source>
        <dbReference type="ARBA" id="ARBA00022525"/>
    </source>
</evidence>
<comment type="caution">
    <text evidence="7">The sequence shown here is derived from an EMBL/GenBank/DDBJ whole genome shotgun (WGS) entry which is preliminary data.</text>
</comment>
<evidence type="ECO:0000256" key="4">
    <source>
        <dbReference type="ARBA" id="ARBA00023180"/>
    </source>
</evidence>
<dbReference type="InterPro" id="IPR039675">
    <property type="entry name" value="CILP1/CILP2"/>
</dbReference>
<evidence type="ECO:0000259" key="6">
    <source>
        <dbReference type="Pfam" id="PF13330"/>
    </source>
</evidence>
<keyword evidence="8" id="KW-1185">Reference proteome</keyword>
<feature type="compositionally biased region" description="Low complexity" evidence="5">
    <location>
        <begin position="181"/>
        <end position="199"/>
    </location>
</feature>
<feature type="compositionally biased region" description="Low complexity" evidence="5">
    <location>
        <begin position="145"/>
        <end position="158"/>
    </location>
</feature>
<accession>A0A7L0H6M6</accession>
<evidence type="ECO:0000256" key="3">
    <source>
        <dbReference type="ARBA" id="ARBA00022729"/>
    </source>
</evidence>
<feature type="compositionally biased region" description="Pro residues" evidence="5">
    <location>
        <begin position="159"/>
        <end position="175"/>
    </location>
</feature>
<proteinExistence type="predicted"/>
<keyword evidence="3" id="KW-0732">Signal</keyword>
<protein>
    <submittedName>
        <fullName evidence="7">MUC2 protein</fullName>
    </submittedName>
</protein>
<organism evidence="7 8">
    <name type="scientific">Herpetotheres cachinnans</name>
    <name type="common">Laughing falcon</name>
    <name type="synonym">Falco cachinnans</name>
    <dbReference type="NCBI Taxonomy" id="56343"/>
    <lineage>
        <taxon>Eukaryota</taxon>
        <taxon>Metazoa</taxon>
        <taxon>Chordata</taxon>
        <taxon>Craniata</taxon>
        <taxon>Vertebrata</taxon>
        <taxon>Euteleostomi</taxon>
        <taxon>Archelosauria</taxon>
        <taxon>Archosauria</taxon>
        <taxon>Dinosauria</taxon>
        <taxon>Saurischia</taxon>
        <taxon>Theropoda</taxon>
        <taxon>Coelurosauria</taxon>
        <taxon>Aves</taxon>
        <taxon>Neognathae</taxon>
        <taxon>Neoaves</taxon>
        <taxon>Telluraves</taxon>
        <taxon>Australaves</taxon>
        <taxon>Falconiformes</taxon>
        <taxon>Falconidae</taxon>
        <taxon>Herpetotheres</taxon>
    </lineage>
</organism>
<keyword evidence="2" id="KW-0964">Secreted</keyword>
<feature type="region of interest" description="Disordered" evidence="5">
    <location>
        <begin position="145"/>
        <end position="199"/>
    </location>
</feature>
<reference evidence="7 8" key="1">
    <citation type="submission" date="2019-09" db="EMBL/GenBank/DDBJ databases">
        <title>Bird 10,000 Genomes (B10K) Project - Family phase.</title>
        <authorList>
            <person name="Zhang G."/>
        </authorList>
    </citation>
    <scope>NUCLEOTIDE SEQUENCE [LARGE SCALE GENOMIC DNA]</scope>
    <source>
        <strain evidence="7">B10K-DU-005-78</strain>
        <tissue evidence="7">Mixed tissue sample</tissue>
    </source>
</reference>